<reference evidence="1 2" key="1">
    <citation type="submission" date="2019-12" db="EMBL/GenBank/DDBJ databases">
        <title>The genome of Stappia indica PHM037.</title>
        <authorList>
            <person name="Kacar D."/>
            <person name="Galan B."/>
            <person name="Canedo L."/>
            <person name="Rodriguez P."/>
            <person name="de la Calle F."/>
            <person name="Garcia J.L."/>
        </authorList>
    </citation>
    <scope>NUCLEOTIDE SEQUENCE [LARGE SCALE GENOMIC DNA]</scope>
    <source>
        <strain evidence="1 2">PHM037</strain>
    </source>
</reference>
<evidence type="ECO:0000313" key="2">
    <source>
        <dbReference type="Proteomes" id="UP000435648"/>
    </source>
</evidence>
<dbReference type="InterPro" id="IPR017850">
    <property type="entry name" value="Alkaline_phosphatase_core_sf"/>
</dbReference>
<sequence length="501" mass="54485">MQSKPKLVLIGIDGASHTLIARGLQQGRLPTFRSLAAGRSPQPLLTPFPPHTAPGWTSLFTGVSPGEHGVYQFWELQAPGYRPALSTVADFGREPLWRSLERHGLSVGLFHVPMSHPPEPIADGYMLTWPLTPTLGYAWPRSLIGELAEHGLHYQSDLMTMYREDESYLETARALIDAKVDTLLYLMDARPVDALFAVFTELDRVSHCYWGGEEAPADEVNAIYDHMDAALGRLLAAIDDDVAVLVVSDHGFGVCRHKINVNALLAEAGLLATQPAEAPVAANGRKPHFSDVEQALSASWFRAAAPNREVDFSRTRAFMPAPGCYGITLNRAGRQRQGIVSDTEAGAVIREVEAVLGDLSLDGDRPFEVLPRRQVYRGHRLADAPDLILMPGRWDAMPAPDLQGPVFDAPAQAGIHREDGILFARGLALENRAARVEDVAPTVLAHLGLPAQADLDGRSLALDAPRIACEPAQRLARSPASAAIGAHQVEIERRLAQLGYL</sequence>
<dbReference type="InterPro" id="IPR002591">
    <property type="entry name" value="Phosphodiest/P_Trfase"/>
</dbReference>
<name>A0A857C2X0_9HYPH</name>
<dbReference type="OrthoDB" id="3590172at2"/>
<dbReference type="GO" id="GO:0016787">
    <property type="term" value="F:hydrolase activity"/>
    <property type="evidence" value="ECO:0007669"/>
    <property type="project" value="UniProtKB-ARBA"/>
</dbReference>
<protein>
    <recommendedName>
        <fullName evidence="3">Type I phosphodiesterase / nucleotide pyrophosphatase</fullName>
    </recommendedName>
</protein>
<dbReference type="Gene3D" id="3.40.720.10">
    <property type="entry name" value="Alkaline Phosphatase, subunit A"/>
    <property type="match status" value="1"/>
</dbReference>
<dbReference type="EMBL" id="CP046908">
    <property type="protein sequence ID" value="QGZ33219.1"/>
    <property type="molecule type" value="Genomic_DNA"/>
</dbReference>
<dbReference type="RefSeq" id="WP_158192244.1">
    <property type="nucleotide sequence ID" value="NZ_CP046908.1"/>
</dbReference>
<dbReference type="Pfam" id="PF01663">
    <property type="entry name" value="Phosphodiest"/>
    <property type="match status" value="1"/>
</dbReference>
<dbReference type="PANTHER" id="PTHR10151">
    <property type="entry name" value="ECTONUCLEOTIDE PYROPHOSPHATASE/PHOSPHODIESTERASE"/>
    <property type="match status" value="1"/>
</dbReference>
<dbReference type="AlphaFoldDB" id="A0A857C2X0"/>
<evidence type="ECO:0008006" key="3">
    <source>
        <dbReference type="Google" id="ProtNLM"/>
    </source>
</evidence>
<proteinExistence type="predicted"/>
<dbReference type="SUPFAM" id="SSF53649">
    <property type="entry name" value="Alkaline phosphatase-like"/>
    <property type="match status" value="1"/>
</dbReference>
<dbReference type="Proteomes" id="UP000435648">
    <property type="component" value="Chromosome"/>
</dbReference>
<gene>
    <name evidence="1" type="ORF">GH266_01075</name>
</gene>
<evidence type="ECO:0000313" key="1">
    <source>
        <dbReference type="EMBL" id="QGZ33219.1"/>
    </source>
</evidence>
<dbReference type="PANTHER" id="PTHR10151:SF120">
    <property type="entry name" value="BIS(5'-ADENOSYL)-TRIPHOSPHATASE"/>
    <property type="match status" value="1"/>
</dbReference>
<accession>A0A857C2X0</accession>
<dbReference type="KEGG" id="siw:GH266_01075"/>
<organism evidence="1 2">
    <name type="scientific">Stappia indica</name>
    <dbReference type="NCBI Taxonomy" id="538381"/>
    <lineage>
        <taxon>Bacteria</taxon>
        <taxon>Pseudomonadati</taxon>
        <taxon>Pseudomonadota</taxon>
        <taxon>Alphaproteobacteria</taxon>
        <taxon>Hyphomicrobiales</taxon>
        <taxon>Stappiaceae</taxon>
        <taxon>Stappia</taxon>
    </lineage>
</organism>